<evidence type="ECO:0000313" key="4">
    <source>
        <dbReference type="EMBL" id="TCO45927.1"/>
    </source>
</evidence>
<dbReference type="Pfam" id="PF01740">
    <property type="entry name" value="STAS"/>
    <property type="match status" value="1"/>
</dbReference>
<evidence type="ECO:0000313" key="5">
    <source>
        <dbReference type="Proteomes" id="UP000295680"/>
    </source>
</evidence>
<organism evidence="4 5">
    <name type="scientific">Actinocrispum wychmicini</name>
    <dbReference type="NCBI Taxonomy" id="1213861"/>
    <lineage>
        <taxon>Bacteria</taxon>
        <taxon>Bacillati</taxon>
        <taxon>Actinomycetota</taxon>
        <taxon>Actinomycetes</taxon>
        <taxon>Pseudonocardiales</taxon>
        <taxon>Pseudonocardiaceae</taxon>
        <taxon>Actinocrispum</taxon>
    </lineage>
</organism>
<gene>
    <name evidence="4" type="ORF">EV192_120113</name>
</gene>
<dbReference type="NCBIfam" id="TIGR00377">
    <property type="entry name" value="ant_ant_sig"/>
    <property type="match status" value="1"/>
</dbReference>
<dbReference type="PANTHER" id="PTHR33495:SF2">
    <property type="entry name" value="ANTI-SIGMA FACTOR ANTAGONIST TM_1081-RELATED"/>
    <property type="match status" value="1"/>
</dbReference>
<keyword evidence="5" id="KW-1185">Reference proteome</keyword>
<dbReference type="OrthoDB" id="3688920at2"/>
<dbReference type="EMBL" id="SLWS01000020">
    <property type="protein sequence ID" value="TCO45927.1"/>
    <property type="molecule type" value="Genomic_DNA"/>
</dbReference>
<dbReference type="PROSITE" id="PS50801">
    <property type="entry name" value="STAS"/>
    <property type="match status" value="1"/>
</dbReference>
<dbReference type="CDD" id="cd07043">
    <property type="entry name" value="STAS_anti-anti-sigma_factors"/>
    <property type="match status" value="1"/>
</dbReference>
<dbReference type="InterPro" id="IPR002645">
    <property type="entry name" value="STAS_dom"/>
</dbReference>
<dbReference type="InterPro" id="IPR003658">
    <property type="entry name" value="Anti-sigma_ant"/>
</dbReference>
<proteinExistence type="inferred from homology"/>
<dbReference type="Proteomes" id="UP000295680">
    <property type="component" value="Unassembled WGS sequence"/>
</dbReference>
<feature type="domain" description="STAS" evidence="3">
    <location>
        <begin position="24"/>
        <end position="125"/>
    </location>
</feature>
<comment type="similarity">
    <text evidence="1 2">Belongs to the anti-sigma-factor antagonist family.</text>
</comment>
<dbReference type="AlphaFoldDB" id="A0A4R2IMG0"/>
<protein>
    <recommendedName>
        <fullName evidence="2">Anti-sigma factor antagonist</fullName>
    </recommendedName>
</protein>
<evidence type="ECO:0000259" key="3">
    <source>
        <dbReference type="PROSITE" id="PS50801"/>
    </source>
</evidence>
<dbReference type="InterPro" id="IPR036513">
    <property type="entry name" value="STAS_dom_sf"/>
</dbReference>
<evidence type="ECO:0000256" key="1">
    <source>
        <dbReference type="ARBA" id="ARBA00009013"/>
    </source>
</evidence>
<dbReference type="Gene3D" id="3.30.750.24">
    <property type="entry name" value="STAS domain"/>
    <property type="match status" value="1"/>
</dbReference>
<accession>A0A4R2IMG0</accession>
<reference evidence="4 5" key="1">
    <citation type="submission" date="2019-03" db="EMBL/GenBank/DDBJ databases">
        <title>Genomic Encyclopedia of Type Strains, Phase IV (KMG-IV): sequencing the most valuable type-strain genomes for metagenomic binning, comparative biology and taxonomic classification.</title>
        <authorList>
            <person name="Goeker M."/>
        </authorList>
    </citation>
    <scope>NUCLEOTIDE SEQUENCE [LARGE SCALE GENOMIC DNA]</scope>
    <source>
        <strain evidence="4 5">DSM 45934</strain>
    </source>
</reference>
<dbReference type="PANTHER" id="PTHR33495">
    <property type="entry name" value="ANTI-SIGMA FACTOR ANTAGONIST TM_1081-RELATED-RELATED"/>
    <property type="match status" value="1"/>
</dbReference>
<dbReference type="SUPFAM" id="SSF52091">
    <property type="entry name" value="SpoIIaa-like"/>
    <property type="match status" value="1"/>
</dbReference>
<sequence length="125" mass="12984">MTAVLPGLRSGTELLTVTAQPILPGVVVVAVCGEVDLCTSPLLRDVLLAQLRPTCARLVIDLADVGFLGVAGLTVLVTVRQAALAAGIRLCVVALSRSVLRPLTITGLDRVFDIHADLAHAVRLG</sequence>
<dbReference type="GO" id="GO:0043856">
    <property type="term" value="F:anti-sigma factor antagonist activity"/>
    <property type="evidence" value="ECO:0007669"/>
    <property type="project" value="InterPro"/>
</dbReference>
<evidence type="ECO:0000256" key="2">
    <source>
        <dbReference type="RuleBase" id="RU003749"/>
    </source>
</evidence>
<name>A0A4R2IMG0_9PSEU</name>
<dbReference type="RefSeq" id="WP_132126112.1">
    <property type="nucleotide sequence ID" value="NZ_SLWS01000020.1"/>
</dbReference>
<comment type="caution">
    <text evidence="4">The sequence shown here is derived from an EMBL/GenBank/DDBJ whole genome shotgun (WGS) entry which is preliminary data.</text>
</comment>